<dbReference type="Pfam" id="PF01048">
    <property type="entry name" value="PNP_UDP_1"/>
    <property type="match status" value="1"/>
</dbReference>
<evidence type="ECO:0000256" key="4">
    <source>
        <dbReference type="ARBA" id="ARBA00022801"/>
    </source>
</evidence>
<dbReference type="EMBL" id="LVJH01000070">
    <property type="protein sequence ID" value="OAB34209.1"/>
    <property type="molecule type" value="Genomic_DNA"/>
</dbReference>
<evidence type="ECO:0000313" key="8">
    <source>
        <dbReference type="Proteomes" id="UP000076967"/>
    </source>
</evidence>
<dbReference type="PANTHER" id="PTHR46832:SF1">
    <property type="entry name" value="5'-METHYLTHIOADENOSINE_S-ADENOSYLHOMOCYSTEINE NUCLEOSIDASE"/>
    <property type="match status" value="1"/>
</dbReference>
<evidence type="ECO:0000256" key="5">
    <source>
        <dbReference type="ARBA" id="ARBA00023167"/>
    </source>
</evidence>
<dbReference type="OrthoDB" id="9792278at2"/>
<organism evidence="7 8">
    <name type="scientific">Paenibacillus glacialis</name>
    <dbReference type="NCBI Taxonomy" id="494026"/>
    <lineage>
        <taxon>Bacteria</taxon>
        <taxon>Bacillati</taxon>
        <taxon>Bacillota</taxon>
        <taxon>Bacilli</taxon>
        <taxon>Bacillales</taxon>
        <taxon>Paenibacillaceae</taxon>
        <taxon>Paenibacillus</taxon>
    </lineage>
</organism>
<dbReference type="PANTHER" id="PTHR46832">
    <property type="entry name" value="5'-METHYLTHIOADENOSINE/S-ADENOSYLHOMOCYSTEINE NUCLEOSIDASE"/>
    <property type="match status" value="1"/>
</dbReference>
<dbReference type="GO" id="GO:0005829">
    <property type="term" value="C:cytosol"/>
    <property type="evidence" value="ECO:0007669"/>
    <property type="project" value="TreeGrafter"/>
</dbReference>
<keyword evidence="5" id="KW-0486">Methionine biosynthesis</keyword>
<evidence type="ECO:0000256" key="2">
    <source>
        <dbReference type="ARBA" id="ARBA00011974"/>
    </source>
</evidence>
<name>A0A168DHK1_9BACL</name>
<keyword evidence="3" id="KW-0028">Amino-acid biosynthesis</keyword>
<dbReference type="GO" id="GO:0009164">
    <property type="term" value="P:nucleoside catabolic process"/>
    <property type="evidence" value="ECO:0007669"/>
    <property type="project" value="InterPro"/>
</dbReference>
<dbReference type="SUPFAM" id="SSF53167">
    <property type="entry name" value="Purine and uridine phosphorylases"/>
    <property type="match status" value="1"/>
</dbReference>
<dbReference type="GO" id="GO:0019509">
    <property type="term" value="P:L-methionine salvage from methylthioadenosine"/>
    <property type="evidence" value="ECO:0007669"/>
    <property type="project" value="UniProtKB-UniPathway"/>
</dbReference>
<dbReference type="GO" id="GO:0019284">
    <property type="term" value="P:L-methionine salvage from S-adenosylmethionine"/>
    <property type="evidence" value="ECO:0007669"/>
    <property type="project" value="TreeGrafter"/>
</dbReference>
<dbReference type="AlphaFoldDB" id="A0A168DHK1"/>
<dbReference type="InterPro" id="IPR010049">
    <property type="entry name" value="MTA_SAH_Nsdase"/>
</dbReference>
<accession>A0A168DHK1</accession>
<comment type="caution">
    <text evidence="7">The sequence shown here is derived from an EMBL/GenBank/DDBJ whole genome shotgun (WGS) entry which is preliminary data.</text>
</comment>
<dbReference type="STRING" id="494026.PGLA_23190"/>
<dbReference type="NCBIfam" id="TIGR01704">
    <property type="entry name" value="MTA_SAH-Nsdase"/>
    <property type="match status" value="1"/>
</dbReference>
<protein>
    <recommendedName>
        <fullName evidence="2">adenosylhomocysteine nucleosidase</fullName>
        <ecNumber evidence="2">3.2.2.9</ecNumber>
    </recommendedName>
</protein>
<dbReference type="UniPathway" id="UPA00904">
    <property type="reaction ID" value="UER00871"/>
</dbReference>
<dbReference type="InterPro" id="IPR035994">
    <property type="entry name" value="Nucleoside_phosphorylase_sf"/>
</dbReference>
<evidence type="ECO:0000256" key="1">
    <source>
        <dbReference type="ARBA" id="ARBA00004945"/>
    </source>
</evidence>
<sequence length="234" mass="25189">MTNELTIGLIGAMDEEIELLLAGMEQSEEITRAGIRYVTGTFQGKSVVVCKSGVGKVNAAVTTQILIDQFGVSKVLFTGVAGAVHPDLNIGDIVISTECIQHDFDVSALGYPRGVIPYQEISAFPANEQLVALAEKACREISVGNYQLGKVLSGDQFIASRDTVAWLRSEMDGTCVEMEGASVAQVCYKNGVPFVIIRSMSDKADGSAHVNFAEFTIESSQRSHAILEYMISQI</sequence>
<dbReference type="CDD" id="cd09008">
    <property type="entry name" value="MTAN"/>
    <property type="match status" value="1"/>
</dbReference>
<evidence type="ECO:0000313" key="7">
    <source>
        <dbReference type="EMBL" id="OAB34209.1"/>
    </source>
</evidence>
<dbReference type="Gene3D" id="3.40.50.1580">
    <property type="entry name" value="Nucleoside phosphorylase domain"/>
    <property type="match status" value="1"/>
</dbReference>
<evidence type="ECO:0000259" key="6">
    <source>
        <dbReference type="Pfam" id="PF01048"/>
    </source>
</evidence>
<keyword evidence="8" id="KW-1185">Reference proteome</keyword>
<evidence type="ECO:0000256" key="3">
    <source>
        <dbReference type="ARBA" id="ARBA00022605"/>
    </source>
</evidence>
<feature type="domain" description="Nucleoside phosphorylase" evidence="6">
    <location>
        <begin position="6"/>
        <end position="231"/>
    </location>
</feature>
<reference evidence="7 8" key="1">
    <citation type="submission" date="2016-03" db="EMBL/GenBank/DDBJ databases">
        <title>Draft genome sequence of Paenibacillus glacialis DSM 22343.</title>
        <authorList>
            <person name="Shin S.-K."/>
            <person name="Yi H."/>
        </authorList>
    </citation>
    <scope>NUCLEOTIDE SEQUENCE [LARGE SCALE GENOMIC DNA]</scope>
    <source>
        <strain evidence="7 8">DSM 22343</strain>
    </source>
</reference>
<gene>
    <name evidence="7" type="ORF">PGLA_23190</name>
</gene>
<keyword evidence="4" id="KW-0378">Hydrolase</keyword>
<proteinExistence type="predicted"/>
<dbReference type="Proteomes" id="UP000076967">
    <property type="component" value="Unassembled WGS sequence"/>
</dbReference>
<dbReference type="GO" id="GO:0008930">
    <property type="term" value="F:methylthioadenosine nucleosidase activity"/>
    <property type="evidence" value="ECO:0007669"/>
    <property type="project" value="InterPro"/>
</dbReference>
<comment type="pathway">
    <text evidence="1">Amino-acid biosynthesis; L-methionine biosynthesis via salvage pathway; S-methyl-5-thio-alpha-D-ribose 1-phosphate from S-methyl-5'-thioadenosine (hydrolase route): step 1/2.</text>
</comment>
<dbReference type="NCBIfam" id="NF004079">
    <property type="entry name" value="PRK05584.1"/>
    <property type="match status" value="1"/>
</dbReference>
<dbReference type="InterPro" id="IPR000845">
    <property type="entry name" value="Nucleoside_phosphorylase_d"/>
</dbReference>
<dbReference type="EC" id="3.2.2.9" evidence="2"/>
<dbReference type="GO" id="GO:0008782">
    <property type="term" value="F:adenosylhomocysteine nucleosidase activity"/>
    <property type="evidence" value="ECO:0007669"/>
    <property type="project" value="UniProtKB-EC"/>
</dbReference>